<reference evidence="1 2" key="1">
    <citation type="submission" date="2018-10" db="EMBL/GenBank/DDBJ databases">
        <title>Sinomicrobium pectinilyticum sp. nov., a pectinase-producing bacterium isolated from alkaline and saline soil, and emended description of the genus Sinomicrobium.</title>
        <authorList>
            <person name="Cheng B."/>
            <person name="Li C."/>
            <person name="Lai Q."/>
            <person name="Du M."/>
            <person name="Shao Z."/>
            <person name="Xu P."/>
            <person name="Yang C."/>
        </authorList>
    </citation>
    <scope>NUCLEOTIDE SEQUENCE [LARGE SCALE GENOMIC DNA]</scope>
    <source>
        <strain evidence="1 2">5DNS001</strain>
    </source>
</reference>
<dbReference type="Gene3D" id="3.30.565.10">
    <property type="entry name" value="Histidine kinase-like ATPase, C-terminal domain"/>
    <property type="match status" value="1"/>
</dbReference>
<keyword evidence="2" id="KW-1185">Reference proteome</keyword>
<dbReference type="GO" id="GO:0005524">
    <property type="term" value="F:ATP binding"/>
    <property type="evidence" value="ECO:0007669"/>
    <property type="project" value="UniProtKB-KW"/>
</dbReference>
<dbReference type="EMBL" id="RJTM01000002">
    <property type="protein sequence ID" value="RNL95179.1"/>
    <property type="molecule type" value="Genomic_DNA"/>
</dbReference>
<comment type="caution">
    <text evidence="1">The sequence shown here is derived from an EMBL/GenBank/DDBJ whole genome shotgun (WGS) entry which is preliminary data.</text>
</comment>
<name>A0A3N0F5A3_SINP1</name>
<organism evidence="1 2">
    <name type="scientific">Sinomicrobium pectinilyticum</name>
    <dbReference type="NCBI Taxonomy" id="1084421"/>
    <lineage>
        <taxon>Bacteria</taxon>
        <taxon>Pseudomonadati</taxon>
        <taxon>Bacteroidota</taxon>
        <taxon>Flavobacteriia</taxon>
        <taxon>Flavobacteriales</taxon>
        <taxon>Flavobacteriaceae</taxon>
        <taxon>Sinomicrobium</taxon>
    </lineage>
</organism>
<dbReference type="AlphaFoldDB" id="A0A3N0F5A3"/>
<keyword evidence="1" id="KW-0547">Nucleotide-binding</keyword>
<dbReference type="RefSeq" id="WP_123214091.1">
    <property type="nucleotide sequence ID" value="NZ_RJTM01000002.1"/>
</dbReference>
<sequence length="669" mass="78738">MQKHTAKITSKSIEQSGLPTDYRKAIAEYIWNGFDANASRIDINFDANEVGFINHLSIVDNGTGIDISTLDDTFGNFLDSQKEQSFSATGFVKGKKGKGRYSFTNFCHKAIWNTTFNNANKLLNFTISIEKSDSVNYAVSNEKTIKKGQNTGTIVSFEKFFNLTGDLLESDDFQQFIAQEFGWFLYLNKDKGYKLVLNGGEINYQSIIADTDSFDLQIGKNNFKITYIRWSKKIGDKYFYYFLNSKQLEIGRKHTSFNNKAIEFHHSLYVESLYFDDFEETKENEPTLGFFQNQADDTYKALISHLNVFLKEKEKYFIKENKADELIKRYNKDRVFPKFKSNAYERLRKQDLENVVKEIYCAEPKIFLKLNKEQSKTLVGFLNLLLDSEERENILTILESVTKLDEEEREELAKALKNTELKHIVSLVRFLENRFKVINSLKALVFDLEKYTNEREHIQKVIESNYWLFGEQYHLISADDNFEILLHNYLHFVEAENKKPNISSLNKKNKLKRPDIFICRQNFYPDPLTESDIIEENIIVELKRPSVIIGIDQFRQIENYMRFIVEEEQFNSQHRKWKFLLVGKKVDDYIKDQYDNQKNKGKKFLVQSIRNYEFYAMTWDDVFTDYRLKNKHMVDKLKFKDTVLEELKDAGVSLDKEASDLLTYRTQSN</sequence>
<evidence type="ECO:0000313" key="1">
    <source>
        <dbReference type="EMBL" id="RNL95179.1"/>
    </source>
</evidence>
<dbReference type="InterPro" id="IPR036890">
    <property type="entry name" value="HATPase_C_sf"/>
</dbReference>
<accession>A0A3N0F5A3</accession>
<evidence type="ECO:0000313" key="2">
    <source>
        <dbReference type="Proteomes" id="UP000267469"/>
    </source>
</evidence>
<proteinExistence type="predicted"/>
<gene>
    <name evidence="1" type="ORF">ED312_00845</name>
</gene>
<protein>
    <submittedName>
        <fullName evidence="1">ATP-binding protein</fullName>
    </submittedName>
</protein>
<dbReference type="Proteomes" id="UP000267469">
    <property type="component" value="Unassembled WGS sequence"/>
</dbReference>
<dbReference type="SUPFAM" id="SSF55874">
    <property type="entry name" value="ATPase domain of HSP90 chaperone/DNA topoisomerase II/histidine kinase"/>
    <property type="match status" value="1"/>
</dbReference>
<dbReference type="Pfam" id="PF13589">
    <property type="entry name" value="HATPase_c_3"/>
    <property type="match status" value="1"/>
</dbReference>
<dbReference type="OrthoDB" id="8765545at2"/>
<keyword evidence="1" id="KW-0067">ATP-binding</keyword>